<dbReference type="InterPro" id="IPR007710">
    <property type="entry name" value="Nucleoside_deoxyribTrfase"/>
</dbReference>
<evidence type="ECO:0000313" key="2">
    <source>
        <dbReference type="Proteomes" id="UP000749471"/>
    </source>
</evidence>
<dbReference type="Pfam" id="PF05014">
    <property type="entry name" value="Nuc_deoxyrib_tr"/>
    <property type="match status" value="1"/>
</dbReference>
<sequence>MRVYIGIKYHENYSNKSIVDKISSIFEKRGYETICIVRDIESNRQIEYNPHELMKLTFEKIDMCDLVVIELSEKGVGLGIEAGYAYAKGIPVITIAKGGSDISETLVGISNKVLFYDDIESMGIQLDSL</sequence>
<proteinExistence type="predicted"/>
<dbReference type="RefSeq" id="WP_216516946.1">
    <property type="nucleotide sequence ID" value="NZ_JAHLPM010000002.1"/>
</dbReference>
<name>A0ABS6E3K1_9FIRM</name>
<dbReference type="Proteomes" id="UP000749471">
    <property type="component" value="Unassembled WGS sequence"/>
</dbReference>
<evidence type="ECO:0000313" key="1">
    <source>
        <dbReference type="EMBL" id="MBU5437151.1"/>
    </source>
</evidence>
<organism evidence="1 2">
    <name type="scientific">Tissierella simiarum</name>
    <dbReference type="NCBI Taxonomy" id="2841534"/>
    <lineage>
        <taxon>Bacteria</taxon>
        <taxon>Bacillati</taxon>
        <taxon>Bacillota</taxon>
        <taxon>Tissierellia</taxon>
        <taxon>Tissierellales</taxon>
        <taxon>Tissierellaceae</taxon>
        <taxon>Tissierella</taxon>
    </lineage>
</organism>
<reference evidence="1 2" key="1">
    <citation type="submission" date="2021-06" db="EMBL/GenBank/DDBJ databases">
        <authorList>
            <person name="Sun Q."/>
            <person name="Li D."/>
        </authorList>
    </citation>
    <scope>NUCLEOTIDE SEQUENCE [LARGE SCALE GENOMIC DNA]</scope>
    <source>
        <strain evidence="1 2">MSJ-40</strain>
    </source>
</reference>
<gene>
    <name evidence="1" type="ORF">KQI42_03960</name>
</gene>
<protein>
    <submittedName>
        <fullName evidence="1">Nucleoside 2-deoxyribosyltransferase</fullName>
    </submittedName>
</protein>
<dbReference type="EMBL" id="JAHLPM010000002">
    <property type="protein sequence ID" value="MBU5437151.1"/>
    <property type="molecule type" value="Genomic_DNA"/>
</dbReference>
<keyword evidence="2" id="KW-1185">Reference proteome</keyword>
<accession>A0ABS6E3K1</accession>
<comment type="caution">
    <text evidence="1">The sequence shown here is derived from an EMBL/GenBank/DDBJ whole genome shotgun (WGS) entry which is preliminary data.</text>
</comment>